<dbReference type="GO" id="GO:0006099">
    <property type="term" value="P:tricarboxylic acid cycle"/>
    <property type="evidence" value="ECO:0007669"/>
    <property type="project" value="UniProtKB-KW"/>
</dbReference>
<dbReference type="SUPFAM" id="SSF52016">
    <property type="entry name" value="LeuD/IlvD-like"/>
    <property type="match status" value="1"/>
</dbReference>
<keyword evidence="9 12" id="KW-0411">Iron-sulfur</keyword>
<evidence type="ECO:0000313" key="16">
    <source>
        <dbReference type="Proteomes" id="UP000078250"/>
    </source>
</evidence>
<dbReference type="Gene3D" id="3.20.19.10">
    <property type="entry name" value="Aconitase, domain 4"/>
    <property type="match status" value="1"/>
</dbReference>
<comment type="caution">
    <text evidence="15">The sequence shown here is derived from an EMBL/GenBank/DDBJ whole genome shotgun (WGS) entry which is preliminary data.</text>
</comment>
<evidence type="ECO:0000256" key="4">
    <source>
        <dbReference type="ARBA" id="ARBA00022485"/>
    </source>
</evidence>
<dbReference type="FunFam" id="3.30.499.10:FF:000009">
    <property type="entry name" value="Aconitate hydratase"/>
    <property type="match status" value="1"/>
</dbReference>
<evidence type="ECO:0000259" key="13">
    <source>
        <dbReference type="Pfam" id="PF00330"/>
    </source>
</evidence>
<evidence type="ECO:0000256" key="2">
    <source>
        <dbReference type="ARBA" id="ARBA00004717"/>
    </source>
</evidence>
<comment type="function">
    <text evidence="12">Catalyzes the isomerization of citrate to isocitrate via cis-aconitate.</text>
</comment>
<dbReference type="GO" id="GO:0046872">
    <property type="term" value="F:metal ion binding"/>
    <property type="evidence" value="ECO:0007669"/>
    <property type="project" value="UniProtKB-KW"/>
</dbReference>
<comment type="cofactor">
    <cofactor evidence="1">
        <name>[4Fe-4S] cluster</name>
        <dbReference type="ChEBI" id="CHEBI:49883"/>
    </cofactor>
</comment>
<dbReference type="InterPro" id="IPR006249">
    <property type="entry name" value="Aconitase/IRP2"/>
</dbReference>
<dbReference type="GO" id="GO:0051539">
    <property type="term" value="F:4 iron, 4 sulfur cluster binding"/>
    <property type="evidence" value="ECO:0007669"/>
    <property type="project" value="UniProtKB-KW"/>
</dbReference>
<dbReference type="NCBIfam" id="NF006757">
    <property type="entry name" value="PRK09277.1"/>
    <property type="match status" value="1"/>
</dbReference>
<feature type="domain" description="Aconitase/3-isopropylmalate dehydratase large subunit alpha/beta/alpha" evidence="13">
    <location>
        <begin position="69"/>
        <end position="562"/>
    </location>
</feature>
<dbReference type="FunFam" id="3.20.19.10:FF:000001">
    <property type="entry name" value="Aconitate hydratase"/>
    <property type="match status" value="1"/>
</dbReference>
<keyword evidence="16" id="KW-1185">Reference proteome</keyword>
<evidence type="ECO:0000259" key="14">
    <source>
        <dbReference type="Pfam" id="PF00694"/>
    </source>
</evidence>
<dbReference type="InterPro" id="IPR015931">
    <property type="entry name" value="Acnase/IPM_dHydase_lsu_aba_1/3"/>
</dbReference>
<accession>A0AAJ3LTP6</accession>
<evidence type="ECO:0000256" key="8">
    <source>
        <dbReference type="ARBA" id="ARBA00023004"/>
    </source>
</evidence>
<dbReference type="InterPro" id="IPR036008">
    <property type="entry name" value="Aconitase_4Fe-4S_dom"/>
</dbReference>
<comment type="similarity">
    <text evidence="3 12">Belongs to the aconitase/IPM isomerase family.</text>
</comment>
<dbReference type="InterPro" id="IPR018136">
    <property type="entry name" value="Aconitase_4Fe-4S_BS"/>
</dbReference>
<evidence type="ECO:0000256" key="1">
    <source>
        <dbReference type="ARBA" id="ARBA00001966"/>
    </source>
</evidence>
<comment type="catalytic activity">
    <reaction evidence="11 12">
        <text>citrate = D-threo-isocitrate</text>
        <dbReference type="Rhea" id="RHEA:10336"/>
        <dbReference type="ChEBI" id="CHEBI:15562"/>
        <dbReference type="ChEBI" id="CHEBI:16947"/>
        <dbReference type="EC" id="4.2.1.3"/>
    </reaction>
</comment>
<dbReference type="InterPro" id="IPR000573">
    <property type="entry name" value="AconitaseA/IPMdHydase_ssu_swvl"/>
</dbReference>
<dbReference type="CDD" id="cd01580">
    <property type="entry name" value="AcnA_IRP_Swivel"/>
    <property type="match status" value="1"/>
</dbReference>
<dbReference type="Proteomes" id="UP000078250">
    <property type="component" value="Unassembled WGS sequence"/>
</dbReference>
<dbReference type="GO" id="GO:0003994">
    <property type="term" value="F:aconitate hydratase activity"/>
    <property type="evidence" value="ECO:0007669"/>
    <property type="project" value="UniProtKB-EC"/>
</dbReference>
<dbReference type="Gene3D" id="6.10.190.10">
    <property type="match status" value="1"/>
</dbReference>
<feature type="domain" description="Aconitase A/isopropylmalate dehydratase small subunit swivel" evidence="14">
    <location>
        <begin position="691"/>
        <end position="818"/>
    </location>
</feature>
<sequence length="890" mass="98077">MSLRLKKESLSTLLVGTHQYEYYRLSEVARQLGDITRLPKSLKVLLENLVRYLDDNTVVEDDIKALVTWQEKAHADREIAYRPARVLMQDFTGVPAVVDLAAMREAVKSLGGQVEKVNPLSPVDLVIDHSVMVDEYATKNAFADNVEIEMERNYERYLFLRWGQQSFQRFRVVPPGTGICHQVNLEYLGKAIWHEKQNGRNVAYPDTLVGTDSHTTMINGLGVLGWGVGGIEAEAAMLGQPISMLIPDVVGFKLTGKLREGITATDLVLTVTQMLRAHGVVGKFVEFYGDGLASLPLADRATIANMSPEYGATCGFFPIDNITLDYLRLTGREEDEIALVEAYSKEQGLWRNVGDEPIFTSTLSLDMATVEASLAGPKRPQDRVNLPNVPKAFKAAVELETNKKPLTQFPQVKIDSQPTFELSDGAVVIAAITSCTNTSNPNVLMAAGLLAKNAVEKGLQRKPWVKSSLAPGSKVVTDYLKLAGLTPYLDMLGFNLVGYGCTTCIGNSGPLLAPIEAAIKENDLTIGAVLSGNRNFEGRIHPLVKTNWLASPPLVVAYALSGNMNIDLTEEPLGEDKQGNPVYLKDIWPDSKAIADAVEKVKTEMFHKEYSAVFDGDETWQSLKTQNTPVYNWQPDSTYIRHPPFFEGMTKTPVPIKDIHQANILAILGDSVTTDHISPAGNIKADSPAGRYLREHGVEPKDFNSYGSRRGNHEVMMRGTFANIRIRNEMVPEVEGGFTRYIPTGETLAIYDAAMRYQQDATPLAIIAGNEYGSGSSRDWAAKGTRLLGVRVVIAGSFERIHRSNLIGMGVLPLEFPNGVTRKTLGLKGNEKIEITGLNNLTPGQDVAVNITFADNRHETIMARCRIDTQTELAYFQHGGILHYVIRNML</sequence>
<dbReference type="CDD" id="cd01586">
    <property type="entry name" value="AcnA_IRP"/>
    <property type="match status" value="1"/>
</dbReference>
<dbReference type="Gene3D" id="3.30.499.10">
    <property type="entry name" value="Aconitase, domain 3"/>
    <property type="match status" value="2"/>
</dbReference>
<keyword evidence="6" id="KW-0479">Metal-binding</keyword>
<proteinExistence type="inferred from homology"/>
<dbReference type="EC" id="4.2.1.3" evidence="12"/>
<dbReference type="PROSITE" id="PS00450">
    <property type="entry name" value="ACONITASE_1"/>
    <property type="match status" value="1"/>
</dbReference>
<evidence type="ECO:0000256" key="7">
    <source>
        <dbReference type="ARBA" id="ARBA00022884"/>
    </source>
</evidence>
<dbReference type="RefSeq" id="WP_064719831.1">
    <property type="nucleotide sequence ID" value="NZ_LXEV01000022.1"/>
</dbReference>
<dbReference type="NCBIfam" id="NF009520">
    <property type="entry name" value="PRK12881.1"/>
    <property type="match status" value="1"/>
</dbReference>
<dbReference type="InterPro" id="IPR001030">
    <property type="entry name" value="Acoase/IPM_deHydtase_lsu_aba"/>
</dbReference>
<dbReference type="PRINTS" id="PR00415">
    <property type="entry name" value="ACONITASE"/>
</dbReference>
<name>A0AAJ3LTP6_PROHU</name>
<dbReference type="AlphaFoldDB" id="A0AAJ3LTP6"/>
<dbReference type="GO" id="GO:0003723">
    <property type="term" value="F:RNA binding"/>
    <property type="evidence" value="ECO:0007669"/>
    <property type="project" value="UniProtKB-KW"/>
</dbReference>
<dbReference type="PROSITE" id="PS01244">
    <property type="entry name" value="ACONITASE_2"/>
    <property type="match status" value="1"/>
</dbReference>
<evidence type="ECO:0000313" key="15">
    <source>
        <dbReference type="EMBL" id="OAT46850.1"/>
    </source>
</evidence>
<dbReference type="InterPro" id="IPR015928">
    <property type="entry name" value="Aconitase/3IPM_dehydase_swvl"/>
</dbReference>
<dbReference type="Pfam" id="PF00694">
    <property type="entry name" value="Aconitase_C"/>
    <property type="match status" value="1"/>
</dbReference>
<dbReference type="InterPro" id="IPR044137">
    <property type="entry name" value="AcnA_IRP_Swivel"/>
</dbReference>
<dbReference type="NCBIfam" id="TIGR01341">
    <property type="entry name" value="aconitase_1"/>
    <property type="match status" value="1"/>
</dbReference>
<organism evidence="15 16">
    <name type="scientific">Proteus hauseri ATCC 700826</name>
    <dbReference type="NCBI Taxonomy" id="1354271"/>
    <lineage>
        <taxon>Bacteria</taxon>
        <taxon>Pseudomonadati</taxon>
        <taxon>Pseudomonadota</taxon>
        <taxon>Gammaproteobacteria</taxon>
        <taxon>Enterobacterales</taxon>
        <taxon>Morganellaceae</taxon>
        <taxon>Proteus</taxon>
    </lineage>
</organism>
<protein>
    <recommendedName>
        <fullName evidence="12">Aconitate hydratase</fullName>
        <shortName evidence="12">Aconitase</shortName>
        <ecNumber evidence="12">4.2.1.3</ecNumber>
    </recommendedName>
</protein>
<dbReference type="Pfam" id="PF00330">
    <property type="entry name" value="Aconitase"/>
    <property type="match status" value="1"/>
</dbReference>
<comment type="pathway">
    <text evidence="2">Carbohydrate metabolism; tricarboxylic acid cycle; isocitrate from oxaloacetate: step 2/2.</text>
</comment>
<dbReference type="PANTHER" id="PTHR11670">
    <property type="entry name" value="ACONITASE/IRON-RESPONSIVE ELEMENT FAMILY MEMBER"/>
    <property type="match status" value="1"/>
</dbReference>
<dbReference type="FunFam" id="3.30.499.10:FF:000002">
    <property type="entry name" value="Aconitate hydratase"/>
    <property type="match status" value="1"/>
</dbReference>
<evidence type="ECO:0000256" key="12">
    <source>
        <dbReference type="RuleBase" id="RU361275"/>
    </source>
</evidence>
<dbReference type="EMBL" id="LXEV01000022">
    <property type="protein sequence ID" value="OAT46850.1"/>
    <property type="molecule type" value="Genomic_DNA"/>
</dbReference>
<dbReference type="SUPFAM" id="SSF53732">
    <property type="entry name" value="Aconitase iron-sulfur domain"/>
    <property type="match status" value="1"/>
</dbReference>
<evidence type="ECO:0000256" key="9">
    <source>
        <dbReference type="ARBA" id="ARBA00023014"/>
    </source>
</evidence>
<keyword evidence="7" id="KW-0694">RNA-binding</keyword>
<evidence type="ECO:0000256" key="10">
    <source>
        <dbReference type="ARBA" id="ARBA00023239"/>
    </source>
</evidence>
<evidence type="ECO:0000256" key="11">
    <source>
        <dbReference type="ARBA" id="ARBA00023501"/>
    </source>
</evidence>
<gene>
    <name evidence="15" type="ORF">M997_1848</name>
</gene>
<keyword evidence="8 12" id="KW-0408">Iron</keyword>
<keyword evidence="10 12" id="KW-0456">Lyase</keyword>
<evidence type="ECO:0000256" key="6">
    <source>
        <dbReference type="ARBA" id="ARBA00022723"/>
    </source>
</evidence>
<keyword evidence="5" id="KW-0816">Tricarboxylic acid cycle</keyword>
<keyword evidence="4 12" id="KW-0004">4Fe-4S</keyword>
<reference evidence="15 16" key="1">
    <citation type="submission" date="2016-04" db="EMBL/GenBank/DDBJ databases">
        <title>ATOL: Assembling a taxonomically balanced genome-scale reconstruction of the evolutionary history of the Enterobacteriaceae.</title>
        <authorList>
            <person name="Plunkett G.III."/>
            <person name="Neeno-Eckwall E.C."/>
            <person name="Glasner J.D."/>
            <person name="Perna N.T."/>
        </authorList>
    </citation>
    <scope>NUCLEOTIDE SEQUENCE [LARGE SCALE GENOMIC DNA]</scope>
    <source>
        <strain evidence="15 16">ATCC 700826</strain>
    </source>
</reference>
<evidence type="ECO:0000256" key="5">
    <source>
        <dbReference type="ARBA" id="ARBA00022532"/>
    </source>
</evidence>
<evidence type="ECO:0000256" key="3">
    <source>
        <dbReference type="ARBA" id="ARBA00007185"/>
    </source>
</evidence>